<dbReference type="InterPro" id="IPR000811">
    <property type="entry name" value="Glyco_trans_35"/>
</dbReference>
<dbReference type="GO" id="GO:0030170">
    <property type="term" value="F:pyridoxal phosphate binding"/>
    <property type="evidence" value="ECO:0007669"/>
    <property type="project" value="InterPro"/>
</dbReference>
<evidence type="ECO:0000259" key="5">
    <source>
        <dbReference type="Pfam" id="PF11897"/>
    </source>
</evidence>
<keyword evidence="6" id="KW-0328">Glycosyltransferase</keyword>
<evidence type="ECO:0000256" key="2">
    <source>
        <dbReference type="ARBA" id="ARBA00006047"/>
    </source>
</evidence>
<accession>F3ZTZ3</accession>
<evidence type="ECO:0000256" key="4">
    <source>
        <dbReference type="PIRSR" id="PIRSR000460-1"/>
    </source>
</evidence>
<keyword evidence="6" id="KW-0808">Transferase</keyword>
<dbReference type="PIRSF" id="PIRSF000460">
    <property type="entry name" value="Pprylas_GlgP"/>
    <property type="match status" value="1"/>
</dbReference>
<dbReference type="AlphaFoldDB" id="F3ZTZ3"/>
<evidence type="ECO:0000313" key="7">
    <source>
        <dbReference type="Proteomes" id="UP000018439"/>
    </source>
</evidence>
<dbReference type="EC" id="2.4.1.1" evidence="6"/>
<dbReference type="EMBL" id="CM001167">
    <property type="protein sequence ID" value="EGJ71094.1"/>
    <property type="molecule type" value="Genomic_DNA"/>
</dbReference>
<keyword evidence="3" id="KW-0021">Allosteric enzyme</keyword>
<dbReference type="SUPFAM" id="SSF53756">
    <property type="entry name" value="UDP-Glycosyltransferase/glycogen phosphorylase"/>
    <property type="match status" value="1"/>
</dbReference>
<dbReference type="Pfam" id="PF00343">
    <property type="entry name" value="Phosphorylase"/>
    <property type="match status" value="1"/>
</dbReference>
<dbReference type="HOGENOM" id="CLU_015112_0_0_10"/>
<dbReference type="eggNOG" id="COG0058">
    <property type="taxonomic scope" value="Bacteria"/>
</dbReference>
<reference evidence="6 7" key="1">
    <citation type="journal article" date="2011" name="Stand. Genomic Sci.">
        <title>Non-contiguous finished genome sequence of Bacteroides coprosuis type strain (PC139).</title>
        <authorList>
            <person name="Land M."/>
            <person name="Held B."/>
            <person name="Gronow S."/>
            <person name="Abt B."/>
            <person name="Lucas S."/>
            <person name="Del Rio T.G."/>
            <person name="Nolan M."/>
            <person name="Tice H."/>
            <person name="Cheng J.F."/>
            <person name="Pitluck S."/>
            <person name="Liolios K."/>
            <person name="Pagani I."/>
            <person name="Ivanova N."/>
            <person name="Mavromatis K."/>
            <person name="Mikhailova N."/>
            <person name="Pati A."/>
            <person name="Tapia R."/>
            <person name="Han C."/>
            <person name="Goodwin L."/>
            <person name="Chen A."/>
            <person name="Palaniappan K."/>
            <person name="Hauser L."/>
            <person name="Brambilla E.M."/>
            <person name="Rohde M."/>
            <person name="Goker M."/>
            <person name="Detter J.C."/>
            <person name="Woyke T."/>
            <person name="Bristow J."/>
            <person name="Eisen J.A."/>
            <person name="Markowitz V."/>
            <person name="Hugenholtz P."/>
            <person name="Kyrpides N.C."/>
            <person name="Klenk H.P."/>
            <person name="Lapidus A."/>
        </authorList>
    </citation>
    <scope>NUCLEOTIDE SEQUENCE</scope>
    <source>
        <strain evidence="6 7">DSM 18011</strain>
    </source>
</reference>
<feature type="domain" description="DUF3417" evidence="5">
    <location>
        <begin position="21"/>
        <end position="122"/>
    </location>
</feature>
<comment type="similarity">
    <text evidence="2">Belongs to the glycogen phosphorylase family.</text>
</comment>
<dbReference type="InterPro" id="IPR052182">
    <property type="entry name" value="Glycogen/Maltodextrin_Phosph"/>
</dbReference>
<dbReference type="InterPro" id="IPR024517">
    <property type="entry name" value="Glycogen_phosphorylase_DUF3417"/>
</dbReference>
<proteinExistence type="inferred from homology"/>
<dbReference type="NCBIfam" id="TIGR02094">
    <property type="entry name" value="more_P_ylases"/>
    <property type="match status" value="1"/>
</dbReference>
<evidence type="ECO:0000256" key="1">
    <source>
        <dbReference type="ARBA" id="ARBA00001275"/>
    </source>
</evidence>
<evidence type="ECO:0000313" key="6">
    <source>
        <dbReference type="EMBL" id="EGJ71094.1"/>
    </source>
</evidence>
<dbReference type="PANTHER" id="PTHR42655">
    <property type="entry name" value="GLYCOGEN PHOSPHORYLASE"/>
    <property type="match status" value="1"/>
</dbReference>
<dbReference type="PANTHER" id="PTHR42655:SF1">
    <property type="entry name" value="GLYCOGEN PHOSPHORYLASE"/>
    <property type="match status" value="1"/>
</dbReference>
<dbReference type="GO" id="GO:0005975">
    <property type="term" value="P:carbohydrate metabolic process"/>
    <property type="evidence" value="ECO:0007669"/>
    <property type="project" value="InterPro"/>
</dbReference>
<dbReference type="Gene3D" id="3.40.50.2000">
    <property type="entry name" value="Glycogen Phosphorylase B"/>
    <property type="match status" value="3"/>
</dbReference>
<keyword evidence="4" id="KW-0663">Pyridoxal phosphate</keyword>
<feature type="modified residue" description="N6-(pyridoxal phosphate)lysine" evidence="4">
    <location>
        <position position="607"/>
    </location>
</feature>
<protein>
    <submittedName>
        <fullName evidence="6">Alpha-glucan phosphorylase</fullName>
        <ecNumber evidence="6">2.4.1.1</ecNumber>
    </submittedName>
</protein>
<sequence>MIQSNQANSPNWKLVNVKSDIPQELSKLSELARNIWWSWNNEAVDLFESLDPELWLEVEQNPVLLLERMSYDSLKALANDPKVISEVNEIYNKFREYIDVEHDKTRPSVAYFSMEYGLNSVLKIYSGGLGVLAGDYLKEASDSNVDMCAIGFLYRYGYFTQTLTMDGQQVANYEAQNFGTLPLERVLNDVGEPVIIEVPYLDYTVYAYLWRVNVGRIPLYLLDTDNEMNSQYDRPITHQLYGGDWENRLKQEILLGIGGILTLQALGIEKDIYHCNEGHAALINVKRISDYVAKGFSFDEALELVKASSLYTVHTPVPAGHDYFDEGLFGKYMSGYPEKMGISWDDLMNLGRTNPGDKNERFCMSTFACKTCQEINGVSKLHGAVSQHMFAGLWKGYFPEENHVGYVTNGVHFPTWCSSKWKEFYNKYFDPSFMKDQSNEKIWEAIYNVSDEEIWETRQFSKQKLTDYIKERFSEAWLNNQGDPSRIVSLVEKINPNALLIGFGRRFATYKRAHLLFMDLDRLSKIVNDEEHPVQFLFTGKAHPNDGAGQGLIKRIFEIANRPEFLGKIIFLENYDMLLARRLVSGVDIWLNTPTRPLEASGTSGEKALMNGVLNFSVLDGWWYEGYREKAGWALTDKRTYENQDHQDQLDAATIYSTLENEIIPLYYADNEKGYSPEWIQYIRNSIAQIAPHYTMKRMLDDYYAKFYHRLADRFKMLSEDNYAKTKELVAWKQQVINKWDSIEVVSVDKSEDLMKDNMESGRQYEIRFVVDEKGLDNAIGIDCVVVSTDVNGVDEIYTIKPFEVIQNVGDLYTFQANVSISNAGSFKVGYRMYPKHPYLPHKQDFCYVRWFSSVMN</sequence>
<organism evidence="6 7">
    <name type="scientific">Bacteroides coprosuis DSM 18011</name>
    <dbReference type="NCBI Taxonomy" id="679937"/>
    <lineage>
        <taxon>Bacteria</taxon>
        <taxon>Pseudomonadati</taxon>
        <taxon>Bacteroidota</taxon>
        <taxon>Bacteroidia</taxon>
        <taxon>Bacteroidales</taxon>
        <taxon>Bacteroidaceae</taxon>
        <taxon>Bacteroides</taxon>
    </lineage>
</organism>
<comment type="catalytic activity">
    <reaction evidence="1">
        <text>[(1-&gt;4)-alpha-D-glucosyl](n) + phosphate = [(1-&gt;4)-alpha-D-glucosyl](n-1) + alpha-D-glucose 1-phosphate</text>
        <dbReference type="Rhea" id="RHEA:41732"/>
        <dbReference type="Rhea" id="RHEA-COMP:9584"/>
        <dbReference type="Rhea" id="RHEA-COMP:9586"/>
        <dbReference type="ChEBI" id="CHEBI:15444"/>
        <dbReference type="ChEBI" id="CHEBI:43474"/>
        <dbReference type="ChEBI" id="CHEBI:58601"/>
        <dbReference type="EC" id="2.4.1.1"/>
    </reaction>
</comment>
<dbReference type="Proteomes" id="UP000018439">
    <property type="component" value="Chromosome"/>
</dbReference>
<dbReference type="Pfam" id="PF11897">
    <property type="entry name" value="DUF3417"/>
    <property type="match status" value="1"/>
</dbReference>
<name>F3ZTZ3_9BACE</name>
<dbReference type="InterPro" id="IPR011834">
    <property type="entry name" value="Agluc_phsphrylas"/>
</dbReference>
<evidence type="ECO:0000256" key="3">
    <source>
        <dbReference type="ARBA" id="ARBA00022533"/>
    </source>
</evidence>
<gene>
    <name evidence="6" type="ORF">Bcop_0883</name>
</gene>
<dbReference type="GO" id="GO:0008184">
    <property type="term" value="F:glycogen phosphorylase activity"/>
    <property type="evidence" value="ECO:0007669"/>
    <property type="project" value="InterPro"/>
</dbReference>
<keyword evidence="7" id="KW-1185">Reference proteome</keyword>
<dbReference type="OrthoDB" id="9760804at2"/>
<dbReference type="STRING" id="679937.Bcop_0883"/>